<gene>
    <name evidence="2" type="ORF">BA896_021980</name>
</gene>
<comment type="caution">
    <text evidence="2">The sequence shown here is derived from an EMBL/GenBank/DDBJ whole genome shotgun (WGS) entry which is preliminary data.</text>
</comment>
<feature type="region of interest" description="Disordered" evidence="1">
    <location>
        <begin position="101"/>
        <end position="126"/>
    </location>
</feature>
<name>A0A1E8PL07_9BURK</name>
<evidence type="ECO:0008006" key="4">
    <source>
        <dbReference type="Google" id="ProtNLM"/>
    </source>
</evidence>
<dbReference type="EMBL" id="MAQB02000014">
    <property type="protein sequence ID" value="OFJ46424.1"/>
    <property type="molecule type" value="Genomic_DNA"/>
</dbReference>
<organism evidence="2 3">
    <name type="scientific">Janthinobacterium lividum</name>
    <dbReference type="NCBI Taxonomy" id="29581"/>
    <lineage>
        <taxon>Bacteria</taxon>
        <taxon>Pseudomonadati</taxon>
        <taxon>Pseudomonadota</taxon>
        <taxon>Betaproteobacteria</taxon>
        <taxon>Burkholderiales</taxon>
        <taxon>Oxalobacteraceae</taxon>
        <taxon>Janthinobacterium</taxon>
    </lineage>
</organism>
<dbReference type="Proteomes" id="UP000092634">
    <property type="component" value="Unassembled WGS sequence"/>
</dbReference>
<proteinExistence type="predicted"/>
<dbReference type="AlphaFoldDB" id="A0A1E8PL07"/>
<evidence type="ECO:0000256" key="1">
    <source>
        <dbReference type="SAM" id="MobiDB-lite"/>
    </source>
</evidence>
<reference evidence="2 3" key="1">
    <citation type="submission" date="2016-10" db="EMBL/GenBank/DDBJ databases">
        <title>Updated version of Genome Assembly of Janthinobacterium lividum ERGS5:01.</title>
        <authorList>
            <person name="Kumar R."/>
            <person name="Acharya V."/>
            <person name="Singh D."/>
        </authorList>
    </citation>
    <scope>NUCLEOTIDE SEQUENCE [LARGE SCALE GENOMIC DNA]</scope>
    <source>
        <strain evidence="2 3">ERGS5:01</strain>
    </source>
</reference>
<evidence type="ECO:0000313" key="3">
    <source>
        <dbReference type="Proteomes" id="UP000092634"/>
    </source>
</evidence>
<dbReference type="GO" id="GO:0044659">
    <property type="term" value="P:viral release from host cell by cytolysis"/>
    <property type="evidence" value="ECO:0007669"/>
    <property type="project" value="InterPro"/>
</dbReference>
<protein>
    <recommendedName>
        <fullName evidence="4">Lipoprotein</fullName>
    </recommendedName>
</protein>
<dbReference type="InterPro" id="IPR004929">
    <property type="entry name" value="I-spanin"/>
</dbReference>
<sequence length="174" mass="18103">MTSIPARLLVSGLLMLSLVGCGYWWGDNAATNRDKAQALDVERAASASLAYKTFSVRATEQKSATDMVAISAIYQKGSSDAVSMHKDVVARVRSGAVRLSVPTRADPGGAAGASASGAGGRDGETRTRLSDSAAEFLTGLASEADGVTLQLSACQAVLDADRTALNHQEQKDRE</sequence>
<evidence type="ECO:0000313" key="2">
    <source>
        <dbReference type="EMBL" id="OFJ46424.1"/>
    </source>
</evidence>
<dbReference type="Pfam" id="PF03245">
    <property type="entry name" value="Phage_lysis"/>
    <property type="match status" value="1"/>
</dbReference>
<dbReference type="PROSITE" id="PS51257">
    <property type="entry name" value="PROKAR_LIPOPROTEIN"/>
    <property type="match status" value="1"/>
</dbReference>
<accession>A0A1E8PL07</accession>